<dbReference type="Pfam" id="PF14611">
    <property type="entry name" value="KH_SLS1_1"/>
    <property type="match status" value="1"/>
</dbReference>
<dbReference type="InterPro" id="IPR048400">
    <property type="entry name" value="SLS1_N"/>
</dbReference>
<dbReference type="Proteomes" id="UP000267821">
    <property type="component" value="Unassembled WGS sequence"/>
</dbReference>
<dbReference type="EMBL" id="ML121543">
    <property type="protein sequence ID" value="RPB24155.1"/>
    <property type="molecule type" value="Genomic_DNA"/>
</dbReference>
<evidence type="ECO:0000256" key="1">
    <source>
        <dbReference type="SAM" id="MobiDB-lite"/>
    </source>
</evidence>
<name>A0A3N4M1H5_9PEZI</name>
<evidence type="ECO:0000259" key="2">
    <source>
        <dbReference type="Pfam" id="PF14611"/>
    </source>
</evidence>
<protein>
    <submittedName>
        <fullName evidence="5">Uncharacterized protein</fullName>
    </submittedName>
</protein>
<evidence type="ECO:0000313" key="6">
    <source>
        <dbReference type="Proteomes" id="UP000267821"/>
    </source>
</evidence>
<gene>
    <name evidence="5" type="ORF">L211DRAFT_868268</name>
</gene>
<feature type="domain" description="SLS1 N-terminal" evidence="3">
    <location>
        <begin position="160"/>
        <end position="247"/>
    </location>
</feature>
<feature type="domain" description="SLS1 C-terminal" evidence="4">
    <location>
        <begin position="427"/>
        <end position="843"/>
    </location>
</feature>
<dbReference type="GO" id="GO:0005743">
    <property type="term" value="C:mitochondrial inner membrane"/>
    <property type="evidence" value="ECO:0007669"/>
    <property type="project" value="InterPro"/>
</dbReference>
<dbReference type="AlphaFoldDB" id="A0A3N4M1H5"/>
<dbReference type="InParanoid" id="A0A3N4M1H5"/>
<dbReference type="InterPro" id="IPR048401">
    <property type="entry name" value="SLS1_C"/>
</dbReference>
<evidence type="ECO:0000259" key="3">
    <source>
        <dbReference type="Pfam" id="PF20776"/>
    </source>
</evidence>
<feature type="region of interest" description="Disordered" evidence="1">
    <location>
        <begin position="704"/>
        <end position="742"/>
    </location>
</feature>
<organism evidence="5 6">
    <name type="scientific">Terfezia boudieri ATCC MYA-4762</name>
    <dbReference type="NCBI Taxonomy" id="1051890"/>
    <lineage>
        <taxon>Eukaryota</taxon>
        <taxon>Fungi</taxon>
        <taxon>Dikarya</taxon>
        <taxon>Ascomycota</taxon>
        <taxon>Pezizomycotina</taxon>
        <taxon>Pezizomycetes</taxon>
        <taxon>Pezizales</taxon>
        <taxon>Pezizaceae</taxon>
        <taxon>Terfezia</taxon>
    </lineage>
</organism>
<reference evidence="5 6" key="1">
    <citation type="journal article" date="2018" name="Nat. Ecol. Evol.">
        <title>Pezizomycetes genomes reveal the molecular basis of ectomycorrhizal truffle lifestyle.</title>
        <authorList>
            <person name="Murat C."/>
            <person name="Payen T."/>
            <person name="Noel B."/>
            <person name="Kuo A."/>
            <person name="Morin E."/>
            <person name="Chen J."/>
            <person name="Kohler A."/>
            <person name="Krizsan K."/>
            <person name="Balestrini R."/>
            <person name="Da Silva C."/>
            <person name="Montanini B."/>
            <person name="Hainaut M."/>
            <person name="Levati E."/>
            <person name="Barry K.W."/>
            <person name="Belfiori B."/>
            <person name="Cichocki N."/>
            <person name="Clum A."/>
            <person name="Dockter R.B."/>
            <person name="Fauchery L."/>
            <person name="Guy J."/>
            <person name="Iotti M."/>
            <person name="Le Tacon F."/>
            <person name="Lindquist E.A."/>
            <person name="Lipzen A."/>
            <person name="Malagnac F."/>
            <person name="Mello A."/>
            <person name="Molinier V."/>
            <person name="Miyauchi S."/>
            <person name="Poulain J."/>
            <person name="Riccioni C."/>
            <person name="Rubini A."/>
            <person name="Sitrit Y."/>
            <person name="Splivallo R."/>
            <person name="Traeger S."/>
            <person name="Wang M."/>
            <person name="Zifcakova L."/>
            <person name="Wipf D."/>
            <person name="Zambonelli A."/>
            <person name="Paolocci F."/>
            <person name="Nowrousian M."/>
            <person name="Ottonello S."/>
            <person name="Baldrian P."/>
            <person name="Spatafora J.W."/>
            <person name="Henrissat B."/>
            <person name="Nagy L.G."/>
            <person name="Aury J.M."/>
            <person name="Wincker P."/>
            <person name="Grigoriev I.V."/>
            <person name="Bonfante P."/>
            <person name="Martin F.M."/>
        </authorList>
    </citation>
    <scope>NUCLEOTIDE SEQUENCE [LARGE SCALE GENOMIC DNA]</scope>
    <source>
        <strain evidence="5 6">ATCC MYA-4762</strain>
    </source>
</reference>
<dbReference type="Pfam" id="PF20776">
    <property type="entry name" value="SLS1_N"/>
    <property type="match status" value="1"/>
</dbReference>
<dbReference type="STRING" id="1051890.A0A3N4M1H5"/>
<proteinExistence type="predicted"/>
<dbReference type="OrthoDB" id="5392646at2759"/>
<keyword evidence="6" id="KW-1185">Reference proteome</keyword>
<feature type="domain" description="SLS1 first KH" evidence="2">
    <location>
        <begin position="265"/>
        <end position="321"/>
    </location>
</feature>
<accession>A0A3N4M1H5</accession>
<evidence type="ECO:0000259" key="4">
    <source>
        <dbReference type="Pfam" id="PF20778"/>
    </source>
</evidence>
<dbReference type="InterPro" id="IPR032741">
    <property type="entry name" value="Sls1_KH-1"/>
</dbReference>
<evidence type="ECO:0000313" key="5">
    <source>
        <dbReference type="EMBL" id="RPB24155.1"/>
    </source>
</evidence>
<feature type="region of interest" description="Disordered" evidence="1">
    <location>
        <begin position="84"/>
        <end position="116"/>
    </location>
</feature>
<sequence>MMSMASRAIHSPGPSIFLRCQLRSPGLVPYQRIPTFNRIPLAGRTPVTFRRWFSAIVVPEQVETVPPDAASPSAEFTANQESLIDPPVMPSMEGDAPVPEQAPPKPNKRPGLPQLENRNFLILEMPARKRRTRQYIMDEVPDEEVVKQYTYLLIFEEQADAFHIAIDMMRPNNPQVDPSDPGATKNVVSRKRFQQIQQQLETQFNRLQLLGYVYEVHEAEQIQPMNKGTLKRYLIEHILKVLWKVEISEEIHERMDLIVEKKLAMSKEDIFFLISQNGRNLRIWAQDHTARISVNPRECSLSIEATMVNIEQLEKKIPELFEQKIYEDVDLRALTRLTSFNKSCIPTISKLTRTYIQPVLDSENIYRVSALGPDRRPLEDARRLMFDSHELHFGTSFSLVIDSSFSPGAGSPENLRGSLYRIAEDQALTWLMRGRDWSRWRSVKTKHPVTHKMSPSQQKIVALIKQWAPPPDKKLEFVDPDERLNLSLDKISIPEGMEMIKTLLDSSGAAEEQQHSHLLPQPEYTATLGFLMHNSTMQPAKENSLAEVLKEDSERVFCENIPGLTYLVSEHQLVSAPEKPVENLYFNSASDFDLDPETGEPRINFETTTVAPKVEEGDPNKYTMLIRFSPSPWEHPEDFETYPPVEMEVDVDSITGEVRNPKVVGVHSNSVVDMMLPARDCDVRFRRRLVVPLHVDKSEKIVESAREGGIDTEGEEAAAESGACEEVTEDAEAAPTPNLVAPHLPNQSSSILTYLANSKLNPIVNERLQPAAELILRIPAYLCSVSPEAASSPTDTVPVTYIFTSISYATITPLKRDDYHLNRKEIEGGLSGGKKVQLEMEFKKIPAKSIDGKEGVEEDGVWGTWAESVLGLVWKLGQVLRTRRNISMGRK</sequence>
<dbReference type="Pfam" id="PF20778">
    <property type="entry name" value="SLS1_C"/>
    <property type="match status" value="1"/>
</dbReference>